<dbReference type="InterPro" id="IPR036322">
    <property type="entry name" value="WD40_repeat_dom_sf"/>
</dbReference>
<feature type="compositionally biased region" description="Acidic residues" evidence="6">
    <location>
        <begin position="391"/>
        <end position="401"/>
    </location>
</feature>
<gene>
    <name evidence="7" type="ORF">SARC_06181</name>
</gene>
<evidence type="ECO:0000256" key="4">
    <source>
        <dbReference type="ARBA" id="ARBA00023242"/>
    </source>
</evidence>
<dbReference type="AlphaFoldDB" id="A0A0L0FZU4"/>
<dbReference type="Gene3D" id="2.130.10.10">
    <property type="entry name" value="YVTN repeat-like/Quinoprotein amine dehydrogenase"/>
    <property type="match status" value="1"/>
</dbReference>
<evidence type="ECO:0000256" key="3">
    <source>
        <dbReference type="ARBA" id="ARBA00022737"/>
    </source>
</evidence>
<dbReference type="PROSITE" id="PS50082">
    <property type="entry name" value="WD_REPEATS_2"/>
    <property type="match status" value="4"/>
</dbReference>
<dbReference type="CDD" id="cd00200">
    <property type="entry name" value="WD40"/>
    <property type="match status" value="1"/>
</dbReference>
<dbReference type="STRING" id="667725.A0A0L0FZU4"/>
<keyword evidence="3" id="KW-0677">Repeat</keyword>
<sequence length="546" mass="60088">MNDPFFQIDNSSKPREKGGGKNKGFKVSTQSSANTSANTNINSNNKRKHNDDDDIIISDVEDNLNADQGFGSNTLSDDEQEKEDKESAAEKRVRLAKEYLLELKQMEDAERDGSEDDSDTDVVGNKLRKEHSDKANLKDAVIADTRTHTITQSLIKRVRGHNLSVTCVAMSGDEKYLYTVSKDCNIIKWRVEDGKRLGTIKGVSNDAPDSVLGHRTPIMAVAVTADGKYLATAGGEETVEIWNADTLAHIKSLSGHRDAITSLVFRRNTHTLYSGSLDRTLKIWDLDEMAYIETLFGHQDGLTAIDSLTRERCVSVGGRDRTCRLWKIVEESQLVFNGHRGNTESICMVNENIWCTGGEDGTINVWSVFKKKPTSAVLQAHAMGMNIPEGEQTDSDSEDEASNAQAQPKKNGTSPVNDTSRKPHNDGITSTSQGTILSLPWVTALACMPFTDLIASGSNTGFVKLWRLNEDKSLTCINEIAVEGYINSLTFSKSGRYLVAGIGQEHRLGRWERNKKARNGAVVIDFLAQDESTSDSEATEVVAQCS</sequence>
<reference evidence="7 8" key="1">
    <citation type="submission" date="2011-02" db="EMBL/GenBank/DDBJ databases">
        <title>The Genome Sequence of Sphaeroforma arctica JP610.</title>
        <authorList>
            <consortium name="The Broad Institute Genome Sequencing Platform"/>
            <person name="Russ C."/>
            <person name="Cuomo C."/>
            <person name="Young S.K."/>
            <person name="Zeng Q."/>
            <person name="Gargeya S."/>
            <person name="Alvarado L."/>
            <person name="Berlin A."/>
            <person name="Chapman S.B."/>
            <person name="Chen Z."/>
            <person name="Freedman E."/>
            <person name="Gellesch M."/>
            <person name="Goldberg J."/>
            <person name="Griggs A."/>
            <person name="Gujja S."/>
            <person name="Heilman E."/>
            <person name="Heiman D."/>
            <person name="Howarth C."/>
            <person name="Mehta T."/>
            <person name="Neiman D."/>
            <person name="Pearson M."/>
            <person name="Roberts A."/>
            <person name="Saif S."/>
            <person name="Shea T."/>
            <person name="Shenoy N."/>
            <person name="Sisk P."/>
            <person name="Stolte C."/>
            <person name="Sykes S."/>
            <person name="White J."/>
            <person name="Yandava C."/>
            <person name="Burger G."/>
            <person name="Gray M.W."/>
            <person name="Holland P.W.H."/>
            <person name="King N."/>
            <person name="Lang F.B.F."/>
            <person name="Roger A.J."/>
            <person name="Ruiz-Trillo I."/>
            <person name="Haas B."/>
            <person name="Nusbaum C."/>
            <person name="Birren B."/>
        </authorList>
    </citation>
    <scope>NUCLEOTIDE SEQUENCE [LARGE SCALE GENOMIC DNA]</scope>
    <source>
        <strain evidence="7 8">JP610</strain>
    </source>
</reference>
<protein>
    <submittedName>
        <fullName evidence="7">Uncharacterized protein</fullName>
    </submittedName>
</protein>
<feature type="compositionally biased region" description="Basic and acidic residues" evidence="6">
    <location>
        <begin position="82"/>
        <end position="91"/>
    </location>
</feature>
<feature type="compositionally biased region" description="Low complexity" evidence="6">
    <location>
        <begin position="28"/>
        <end position="44"/>
    </location>
</feature>
<dbReference type="InterPro" id="IPR020472">
    <property type="entry name" value="WD40_PAC1"/>
</dbReference>
<dbReference type="GO" id="GO:0034511">
    <property type="term" value="F:U3 snoRNA binding"/>
    <property type="evidence" value="ECO:0007669"/>
    <property type="project" value="InterPro"/>
</dbReference>
<dbReference type="eggNOG" id="KOG0299">
    <property type="taxonomic scope" value="Eukaryota"/>
</dbReference>
<proteinExistence type="predicted"/>
<name>A0A0L0FZU4_9EUKA</name>
<dbReference type="PANTHER" id="PTHR19865:SF0">
    <property type="entry name" value="U3 SMALL NUCLEOLAR RNA-INTERACTING PROTEIN 2"/>
    <property type="match status" value="1"/>
</dbReference>
<dbReference type="InterPro" id="IPR015943">
    <property type="entry name" value="WD40/YVTN_repeat-like_dom_sf"/>
</dbReference>
<evidence type="ECO:0000256" key="2">
    <source>
        <dbReference type="ARBA" id="ARBA00022574"/>
    </source>
</evidence>
<dbReference type="Pfam" id="PF00400">
    <property type="entry name" value="WD40"/>
    <property type="match status" value="6"/>
</dbReference>
<organism evidence="7 8">
    <name type="scientific">Sphaeroforma arctica JP610</name>
    <dbReference type="NCBI Taxonomy" id="667725"/>
    <lineage>
        <taxon>Eukaryota</taxon>
        <taxon>Ichthyosporea</taxon>
        <taxon>Ichthyophonida</taxon>
        <taxon>Sphaeroforma</taxon>
    </lineage>
</organism>
<feature type="repeat" description="WD" evidence="5">
    <location>
        <begin position="158"/>
        <end position="199"/>
    </location>
</feature>
<dbReference type="PANTHER" id="PTHR19865">
    <property type="entry name" value="U3 SMALL NUCLEOLAR RNA INTERACTING PROTEIN 2"/>
    <property type="match status" value="1"/>
</dbReference>
<dbReference type="InterPro" id="IPR039241">
    <property type="entry name" value="Rrp9-like"/>
</dbReference>
<evidence type="ECO:0000313" key="8">
    <source>
        <dbReference type="Proteomes" id="UP000054560"/>
    </source>
</evidence>
<dbReference type="OrthoDB" id="189968at2759"/>
<dbReference type="SMART" id="SM00320">
    <property type="entry name" value="WD40"/>
    <property type="match status" value="7"/>
</dbReference>
<keyword evidence="8" id="KW-1185">Reference proteome</keyword>
<dbReference type="PRINTS" id="PR00320">
    <property type="entry name" value="GPROTEINBRPT"/>
</dbReference>
<dbReference type="InterPro" id="IPR019775">
    <property type="entry name" value="WD40_repeat_CS"/>
</dbReference>
<comment type="subcellular location">
    <subcellularLocation>
        <location evidence="1">Nucleus</location>
    </subcellularLocation>
</comment>
<dbReference type="SUPFAM" id="SSF50978">
    <property type="entry name" value="WD40 repeat-like"/>
    <property type="match status" value="1"/>
</dbReference>
<keyword evidence="4" id="KW-0539">Nucleus</keyword>
<dbReference type="EMBL" id="KQ242027">
    <property type="protein sequence ID" value="KNC81493.1"/>
    <property type="molecule type" value="Genomic_DNA"/>
</dbReference>
<feature type="compositionally biased region" description="Polar residues" evidence="6">
    <location>
        <begin position="402"/>
        <end position="418"/>
    </location>
</feature>
<accession>A0A0L0FZU4</accession>
<dbReference type="PROSITE" id="PS50294">
    <property type="entry name" value="WD_REPEATS_REGION"/>
    <property type="match status" value="2"/>
</dbReference>
<dbReference type="InterPro" id="IPR001680">
    <property type="entry name" value="WD40_rpt"/>
</dbReference>
<dbReference type="GO" id="GO:0032040">
    <property type="term" value="C:small-subunit processome"/>
    <property type="evidence" value="ECO:0007669"/>
    <property type="project" value="TreeGrafter"/>
</dbReference>
<feature type="repeat" description="WD" evidence="5">
    <location>
        <begin position="211"/>
        <end position="252"/>
    </location>
</feature>
<dbReference type="RefSeq" id="XP_014155395.1">
    <property type="nucleotide sequence ID" value="XM_014299920.1"/>
</dbReference>
<feature type="repeat" description="WD" evidence="5">
    <location>
        <begin position="253"/>
        <end position="294"/>
    </location>
</feature>
<feature type="compositionally biased region" description="Acidic residues" evidence="6">
    <location>
        <begin position="52"/>
        <end position="64"/>
    </location>
</feature>
<evidence type="ECO:0000256" key="5">
    <source>
        <dbReference type="PROSITE-ProRule" id="PRU00221"/>
    </source>
</evidence>
<feature type="region of interest" description="Disordered" evidence="6">
    <location>
        <begin position="387"/>
        <end position="431"/>
    </location>
</feature>
<feature type="region of interest" description="Disordered" evidence="6">
    <location>
        <begin position="1"/>
        <end position="91"/>
    </location>
</feature>
<evidence type="ECO:0000256" key="1">
    <source>
        <dbReference type="ARBA" id="ARBA00004123"/>
    </source>
</evidence>
<evidence type="ECO:0000256" key="6">
    <source>
        <dbReference type="SAM" id="MobiDB-lite"/>
    </source>
</evidence>
<dbReference type="FunFam" id="2.130.10.10:FF:000509">
    <property type="entry name" value="U3 small nucleolar RNA-interacting protein"/>
    <property type="match status" value="1"/>
</dbReference>
<dbReference type="PROSITE" id="PS00678">
    <property type="entry name" value="WD_REPEATS_1"/>
    <property type="match status" value="1"/>
</dbReference>
<keyword evidence="2 5" id="KW-0853">WD repeat</keyword>
<dbReference type="Proteomes" id="UP000054560">
    <property type="component" value="Unassembled WGS sequence"/>
</dbReference>
<dbReference type="GeneID" id="25906685"/>
<feature type="repeat" description="WD" evidence="5">
    <location>
        <begin position="336"/>
        <end position="376"/>
    </location>
</feature>
<evidence type="ECO:0000313" key="7">
    <source>
        <dbReference type="EMBL" id="KNC81493.1"/>
    </source>
</evidence>